<gene>
    <name evidence="1" type="ORF">FC59_GL000242</name>
</gene>
<evidence type="ECO:0008006" key="3">
    <source>
        <dbReference type="Google" id="ProtNLM"/>
    </source>
</evidence>
<evidence type="ECO:0000313" key="1">
    <source>
        <dbReference type="EMBL" id="KRM05183.1"/>
    </source>
</evidence>
<dbReference type="AlphaFoldDB" id="A0A0R1VIY9"/>
<dbReference type="RefSeq" id="WP_236692580.1">
    <property type="nucleotide sequence ID" value="NZ_AZFU01000014.1"/>
</dbReference>
<name>A0A0R1VIY9_9LACO</name>
<sequence length="65" mass="7503">MILREYKSADCAQLAQLFYETVHTINILDYSPDQVDAWAHKEIDLPKLDASFRAHKTIVAIDKKL</sequence>
<comment type="caution">
    <text evidence="1">The sequence shown here is derived from an EMBL/GenBank/DDBJ whole genome shotgun (WGS) entry which is preliminary data.</text>
</comment>
<dbReference type="eggNOG" id="COG0456">
    <property type="taxonomic scope" value="Bacteria"/>
</dbReference>
<evidence type="ECO:0000313" key="2">
    <source>
        <dbReference type="Proteomes" id="UP000051307"/>
    </source>
</evidence>
<dbReference type="InterPro" id="IPR016181">
    <property type="entry name" value="Acyl_CoA_acyltransferase"/>
</dbReference>
<protein>
    <recommendedName>
        <fullName evidence="3">Acetyltransferase</fullName>
    </recommendedName>
</protein>
<dbReference type="Gene3D" id="3.40.630.30">
    <property type="match status" value="1"/>
</dbReference>
<dbReference type="SUPFAM" id="SSF55729">
    <property type="entry name" value="Acyl-CoA N-acyltransferases (Nat)"/>
    <property type="match status" value="1"/>
</dbReference>
<dbReference type="PATRIC" id="fig|1423767.3.peg.252"/>
<dbReference type="Proteomes" id="UP000051307">
    <property type="component" value="Unassembled WGS sequence"/>
</dbReference>
<organism evidence="1 2">
    <name type="scientific">Lactobacillus kitasatonis DSM 16761 = JCM 1039</name>
    <dbReference type="NCBI Taxonomy" id="1423767"/>
    <lineage>
        <taxon>Bacteria</taxon>
        <taxon>Bacillati</taxon>
        <taxon>Bacillota</taxon>
        <taxon>Bacilli</taxon>
        <taxon>Lactobacillales</taxon>
        <taxon>Lactobacillaceae</taxon>
        <taxon>Lactobacillus</taxon>
    </lineage>
</organism>
<reference evidence="1 2" key="1">
    <citation type="journal article" date="2015" name="Genome Announc.">
        <title>Expanding the biotechnology potential of lactobacilli through comparative genomics of 213 strains and associated genera.</title>
        <authorList>
            <person name="Sun Z."/>
            <person name="Harris H.M."/>
            <person name="McCann A."/>
            <person name="Guo C."/>
            <person name="Argimon S."/>
            <person name="Zhang W."/>
            <person name="Yang X."/>
            <person name="Jeffery I.B."/>
            <person name="Cooney J.C."/>
            <person name="Kagawa T.F."/>
            <person name="Liu W."/>
            <person name="Song Y."/>
            <person name="Salvetti E."/>
            <person name="Wrobel A."/>
            <person name="Rasinkangas P."/>
            <person name="Parkhill J."/>
            <person name="Rea M.C."/>
            <person name="O'Sullivan O."/>
            <person name="Ritari J."/>
            <person name="Douillard F.P."/>
            <person name="Paul Ross R."/>
            <person name="Yang R."/>
            <person name="Briner A.E."/>
            <person name="Felis G.E."/>
            <person name="de Vos W.M."/>
            <person name="Barrangou R."/>
            <person name="Klaenhammer T.R."/>
            <person name="Caufield P.W."/>
            <person name="Cui Y."/>
            <person name="Zhang H."/>
            <person name="O'Toole P.W."/>
        </authorList>
    </citation>
    <scope>NUCLEOTIDE SEQUENCE [LARGE SCALE GENOMIC DNA]</scope>
    <source>
        <strain evidence="1 2">DSM 16761</strain>
    </source>
</reference>
<proteinExistence type="predicted"/>
<dbReference type="EMBL" id="AZFU01000014">
    <property type="protein sequence ID" value="KRM05183.1"/>
    <property type="molecule type" value="Genomic_DNA"/>
</dbReference>
<accession>A0A0R1VIY9</accession>